<feature type="compositionally biased region" description="Polar residues" evidence="1">
    <location>
        <begin position="54"/>
        <end position="63"/>
    </location>
</feature>
<sequence length="142" mass="15778">MERCVLSTLPAQALRSCTNTYKHTTNNQGHSTRGPHPHAFQASSGPVPGRQHHSQTLSGSTSSVREKTHTSLCANHPRLETFRSAMWKEFESGERGRMFTGGELQLTQEQRRKGKHEAKGQETCDTLTCTLITANYGPLKKT</sequence>
<evidence type="ECO:0000313" key="2">
    <source>
        <dbReference type="EMBL" id="TNN65011.1"/>
    </source>
</evidence>
<evidence type="ECO:0000313" key="3">
    <source>
        <dbReference type="Proteomes" id="UP000314294"/>
    </source>
</evidence>
<accession>A0A4Z2HHC2</accession>
<reference evidence="2 3" key="1">
    <citation type="submission" date="2019-03" db="EMBL/GenBank/DDBJ databases">
        <title>First draft genome of Liparis tanakae, snailfish: a comprehensive survey of snailfish specific genes.</title>
        <authorList>
            <person name="Kim W."/>
            <person name="Song I."/>
            <person name="Jeong J.-H."/>
            <person name="Kim D."/>
            <person name="Kim S."/>
            <person name="Ryu S."/>
            <person name="Song J.Y."/>
            <person name="Lee S.K."/>
        </authorList>
    </citation>
    <scope>NUCLEOTIDE SEQUENCE [LARGE SCALE GENOMIC DNA]</scope>
    <source>
        <tissue evidence="2">Muscle</tissue>
    </source>
</reference>
<protein>
    <submittedName>
        <fullName evidence="2">Uncharacterized protein</fullName>
    </submittedName>
</protein>
<dbReference type="Proteomes" id="UP000314294">
    <property type="component" value="Unassembled WGS sequence"/>
</dbReference>
<gene>
    <name evidence="2" type="ORF">EYF80_024750</name>
</gene>
<name>A0A4Z2HHC2_9TELE</name>
<feature type="region of interest" description="Disordered" evidence="1">
    <location>
        <begin position="21"/>
        <end position="73"/>
    </location>
</feature>
<proteinExistence type="predicted"/>
<evidence type="ECO:0000256" key="1">
    <source>
        <dbReference type="SAM" id="MobiDB-lite"/>
    </source>
</evidence>
<dbReference type="AlphaFoldDB" id="A0A4Z2HHC2"/>
<feature type="compositionally biased region" description="Polar residues" evidence="1">
    <location>
        <begin position="21"/>
        <end position="31"/>
    </location>
</feature>
<keyword evidence="3" id="KW-1185">Reference proteome</keyword>
<organism evidence="2 3">
    <name type="scientific">Liparis tanakae</name>
    <name type="common">Tanaka's snailfish</name>
    <dbReference type="NCBI Taxonomy" id="230148"/>
    <lineage>
        <taxon>Eukaryota</taxon>
        <taxon>Metazoa</taxon>
        <taxon>Chordata</taxon>
        <taxon>Craniata</taxon>
        <taxon>Vertebrata</taxon>
        <taxon>Euteleostomi</taxon>
        <taxon>Actinopterygii</taxon>
        <taxon>Neopterygii</taxon>
        <taxon>Teleostei</taxon>
        <taxon>Neoteleostei</taxon>
        <taxon>Acanthomorphata</taxon>
        <taxon>Eupercaria</taxon>
        <taxon>Perciformes</taxon>
        <taxon>Cottioidei</taxon>
        <taxon>Cottales</taxon>
        <taxon>Liparidae</taxon>
        <taxon>Liparis</taxon>
    </lineage>
</organism>
<comment type="caution">
    <text evidence="2">The sequence shown here is derived from an EMBL/GenBank/DDBJ whole genome shotgun (WGS) entry which is preliminary data.</text>
</comment>
<dbReference type="EMBL" id="SRLO01000242">
    <property type="protein sequence ID" value="TNN65011.1"/>
    <property type="molecule type" value="Genomic_DNA"/>
</dbReference>